<feature type="compositionally biased region" description="Polar residues" evidence="1">
    <location>
        <begin position="93"/>
        <end position="125"/>
    </location>
</feature>
<gene>
    <name evidence="2" type="ORF">JKP88DRAFT_230418</name>
</gene>
<name>A0A835ZHE4_9STRA</name>
<reference evidence="2" key="1">
    <citation type="submission" date="2021-02" db="EMBL/GenBank/DDBJ databases">
        <title>First Annotated Genome of the Yellow-green Alga Tribonema minus.</title>
        <authorList>
            <person name="Mahan K.M."/>
        </authorList>
    </citation>
    <scope>NUCLEOTIDE SEQUENCE</scope>
    <source>
        <strain evidence="2">UTEX B ZZ1240</strain>
    </source>
</reference>
<evidence type="ECO:0000313" key="2">
    <source>
        <dbReference type="EMBL" id="KAG5192239.1"/>
    </source>
</evidence>
<organism evidence="2 3">
    <name type="scientific">Tribonema minus</name>
    <dbReference type="NCBI Taxonomy" id="303371"/>
    <lineage>
        <taxon>Eukaryota</taxon>
        <taxon>Sar</taxon>
        <taxon>Stramenopiles</taxon>
        <taxon>Ochrophyta</taxon>
        <taxon>PX clade</taxon>
        <taxon>Xanthophyceae</taxon>
        <taxon>Tribonematales</taxon>
        <taxon>Tribonemataceae</taxon>
        <taxon>Tribonema</taxon>
    </lineage>
</organism>
<proteinExistence type="predicted"/>
<dbReference type="EMBL" id="JAFCMP010000009">
    <property type="protein sequence ID" value="KAG5192239.1"/>
    <property type="molecule type" value="Genomic_DNA"/>
</dbReference>
<comment type="caution">
    <text evidence="2">The sequence shown here is derived from an EMBL/GenBank/DDBJ whole genome shotgun (WGS) entry which is preliminary data.</text>
</comment>
<protein>
    <submittedName>
        <fullName evidence="2">Uncharacterized protein</fullName>
    </submittedName>
</protein>
<feature type="compositionally biased region" description="Basic residues" evidence="1">
    <location>
        <begin position="133"/>
        <end position="143"/>
    </location>
</feature>
<feature type="region of interest" description="Disordered" evidence="1">
    <location>
        <begin position="75"/>
        <end position="143"/>
    </location>
</feature>
<keyword evidence="3" id="KW-1185">Reference proteome</keyword>
<dbReference type="Proteomes" id="UP000664859">
    <property type="component" value="Unassembled WGS sequence"/>
</dbReference>
<evidence type="ECO:0000256" key="1">
    <source>
        <dbReference type="SAM" id="MobiDB-lite"/>
    </source>
</evidence>
<evidence type="ECO:0000313" key="3">
    <source>
        <dbReference type="Proteomes" id="UP000664859"/>
    </source>
</evidence>
<dbReference type="AlphaFoldDB" id="A0A835ZHE4"/>
<accession>A0A835ZHE4</accession>
<sequence>MYMPSAAVTPQAAAIAAAAAKWGSGAAGAESISTPTCKYKYQPWSKEGHRLYACRLHDGARRKLIEKYGLRNRWEPFDQWQRPSQTTDKDSQSRQAQATALADSLQQTVRNTTANQASAAPQHSGTATNTTTKRPKKRRKATA</sequence>